<sequence length="250" mass="27045">MATKVKGLLKALGISQIFEGEKEAEMQIGLPTDVKHVAHIGWDGPSVESPSWMKEFKEPGKFHTAPLGPPLDPNDHPDIKFVSQGNFPLTLIMTFYYCISFVKFNLTADANQKYKNANSSLPDDQPEVSKTSRRHSSSETGTGSATSPKKESKSRRRHTKEPSDGSRSSRHSRPGSGDGGSDSPARDLPDIPKKTRRKKSKEDGGVGSGSSRTSKSKATTSSSTAPMDNGTDTGCESSMLSSRNTDIEKE</sequence>
<proteinExistence type="predicted"/>
<keyword evidence="1" id="KW-1185">Reference proteome</keyword>
<dbReference type="Proteomes" id="UP000790787">
    <property type="component" value="Chromosome 22"/>
</dbReference>
<reference evidence="2" key="2">
    <citation type="submission" date="2025-08" db="UniProtKB">
        <authorList>
            <consortium name="RefSeq"/>
        </authorList>
    </citation>
    <scope>IDENTIFICATION</scope>
    <source>
        <tissue evidence="2">Leaf</tissue>
    </source>
</reference>
<protein>
    <submittedName>
        <fullName evidence="2">Uncharacterized protein LOC107814958 isoform X1</fullName>
    </submittedName>
</protein>
<evidence type="ECO:0000313" key="2">
    <source>
        <dbReference type="RefSeq" id="XP_075100601.1"/>
    </source>
</evidence>
<gene>
    <name evidence="2" type="primary">LOC107814958</name>
</gene>
<organism evidence="1 2">
    <name type="scientific">Nicotiana tabacum</name>
    <name type="common">Common tobacco</name>
    <dbReference type="NCBI Taxonomy" id="4097"/>
    <lineage>
        <taxon>Eukaryota</taxon>
        <taxon>Viridiplantae</taxon>
        <taxon>Streptophyta</taxon>
        <taxon>Embryophyta</taxon>
        <taxon>Tracheophyta</taxon>
        <taxon>Spermatophyta</taxon>
        <taxon>Magnoliopsida</taxon>
        <taxon>eudicotyledons</taxon>
        <taxon>Gunneridae</taxon>
        <taxon>Pentapetalae</taxon>
        <taxon>asterids</taxon>
        <taxon>lamiids</taxon>
        <taxon>Solanales</taxon>
        <taxon>Solanaceae</taxon>
        <taxon>Nicotianoideae</taxon>
        <taxon>Nicotianeae</taxon>
        <taxon>Nicotiana</taxon>
    </lineage>
</organism>
<name>A0AC58TTP9_TOBAC</name>
<evidence type="ECO:0000313" key="1">
    <source>
        <dbReference type="Proteomes" id="UP000790787"/>
    </source>
</evidence>
<reference evidence="1" key="1">
    <citation type="journal article" date="2014" name="Nat. Commun.">
        <title>The tobacco genome sequence and its comparison with those of tomato and potato.</title>
        <authorList>
            <person name="Sierro N."/>
            <person name="Battey J.N."/>
            <person name="Ouadi S."/>
            <person name="Bakaher N."/>
            <person name="Bovet L."/>
            <person name="Willig A."/>
            <person name="Goepfert S."/>
            <person name="Peitsch M.C."/>
            <person name="Ivanov N.V."/>
        </authorList>
    </citation>
    <scope>NUCLEOTIDE SEQUENCE [LARGE SCALE GENOMIC DNA]</scope>
</reference>
<accession>A0AC58TTP9</accession>
<dbReference type="RefSeq" id="XP_075100601.1">
    <property type="nucleotide sequence ID" value="XM_075244500.1"/>
</dbReference>